<dbReference type="InterPro" id="IPR013024">
    <property type="entry name" value="GGCT-like"/>
</dbReference>
<sequence>MTLESQEPLSDAPVWDPIQQIYIGGKLPENDEVRELLESGDGSLRLFGYGSLCWNPGTGPLAHPGVVSKLGRAKGYKRCWAQRSTDHRGNPQFPGIVCTLLEDQEVVDIRKTAMKDVTPPEAPTLTEGVIYWIPPELVAECLDELDFREKGGYARETISVIEDDSGETQKALLYRGTPDSPAFWNRILLDLPHAAAIMAVSEGPSGKNDFYLNSLDEFLTNTHTIEAANDDTTTLASMVRHFQKHSSLHFLYGSGSNQHNQLLLDRPNNAACLIDGEDAHETKEFVLCTAKQTKPDLPENVYAGGGHSGLLTESGKLYLWGWNDNEQCGPKTESEEHQDEASPLACTPPLHGLVVQDAALGFSHTLVIEKDTNRLYGFGSNERGQISGSPSAPVKEPVTPDFLKNVKVKSVAAGLFHSAVITDKGELITFGCGRFGQSLSNMQNDGQVSVGKWIPEDGSPLVDVGCGRRHTVAVDEKGRIWTFGENKYGQLGRPFEGTKDPRPTEIDFSDLDIAFGSDVRLDCGWSHNIVQVTSQDSDIIVYGWGRNDKGQLGTGSFEDSVKKPIQLFQDKRLSFVACGSESTMVLDEDTSAILGCGWNEHGNIATGSQEDQARLVKTKGSKVYGPPGLHDGKVILAVGGGHHIATMKPLRSR</sequence>
<keyword evidence="2" id="KW-0677">Repeat</keyword>
<dbReference type="InterPro" id="IPR036568">
    <property type="entry name" value="GGCT-like_sf"/>
</dbReference>
<proteinExistence type="predicted"/>
<dbReference type="GO" id="GO:0061928">
    <property type="term" value="F:glutathione specific gamma-glutamylcyclotransferase activity"/>
    <property type="evidence" value="ECO:0007669"/>
    <property type="project" value="UniProtKB-EC"/>
</dbReference>
<dbReference type="AlphaFoldDB" id="A0AAD2FKF1"/>
<dbReference type="SUPFAM" id="SSF110857">
    <property type="entry name" value="Gamma-glutamyl cyclotransferase-like"/>
    <property type="match status" value="1"/>
</dbReference>
<dbReference type="Gene3D" id="3.10.490.10">
    <property type="entry name" value="Gamma-glutamyl cyclotransferase-like"/>
    <property type="match status" value="1"/>
</dbReference>
<dbReference type="InterPro" id="IPR006840">
    <property type="entry name" value="ChaC"/>
</dbReference>
<dbReference type="InterPro" id="IPR051210">
    <property type="entry name" value="Ub_ligase/GEF_domain"/>
</dbReference>
<dbReference type="Gene3D" id="2.130.10.30">
    <property type="entry name" value="Regulator of chromosome condensation 1/beta-lactamase-inhibitor protein II"/>
    <property type="match status" value="1"/>
</dbReference>
<reference evidence="6" key="1">
    <citation type="submission" date="2023-08" db="EMBL/GenBank/DDBJ databases">
        <authorList>
            <person name="Audoor S."/>
            <person name="Bilcke G."/>
        </authorList>
    </citation>
    <scope>NUCLEOTIDE SEQUENCE</scope>
</reference>
<dbReference type="EC" id="4.3.2.7" evidence="1"/>
<evidence type="ECO:0000256" key="1">
    <source>
        <dbReference type="ARBA" id="ARBA00012344"/>
    </source>
</evidence>
<evidence type="ECO:0000256" key="4">
    <source>
        <dbReference type="PROSITE-ProRule" id="PRU00235"/>
    </source>
</evidence>
<dbReference type="EMBL" id="CAKOGP040001668">
    <property type="protein sequence ID" value="CAJ1946243.1"/>
    <property type="molecule type" value="Genomic_DNA"/>
</dbReference>
<dbReference type="Pfam" id="PF25390">
    <property type="entry name" value="WD40_RLD"/>
    <property type="match status" value="1"/>
</dbReference>
<dbReference type="InterPro" id="IPR009091">
    <property type="entry name" value="RCC1/BLIP-II"/>
</dbReference>
<feature type="repeat" description="RCC1" evidence="4">
    <location>
        <begin position="478"/>
        <end position="534"/>
    </location>
</feature>
<dbReference type="PROSITE" id="PS00626">
    <property type="entry name" value="RCC1_2"/>
    <property type="match status" value="2"/>
</dbReference>
<dbReference type="Pfam" id="PF04752">
    <property type="entry name" value="ChaC"/>
    <property type="match status" value="1"/>
</dbReference>
<evidence type="ECO:0000313" key="6">
    <source>
        <dbReference type="EMBL" id="CAJ1946243.1"/>
    </source>
</evidence>
<dbReference type="InterPro" id="IPR000408">
    <property type="entry name" value="Reg_chr_condens"/>
</dbReference>
<feature type="repeat" description="RCC1" evidence="4">
    <location>
        <begin position="315"/>
        <end position="371"/>
    </location>
</feature>
<protein>
    <recommendedName>
        <fullName evidence="1">glutathione-specific gamma-glutamylcyclotransferase</fullName>
        <ecNumber evidence="1">4.3.2.7</ecNumber>
    </recommendedName>
</protein>
<dbReference type="Proteomes" id="UP001295423">
    <property type="component" value="Unassembled WGS sequence"/>
</dbReference>
<dbReference type="SUPFAM" id="SSF50985">
    <property type="entry name" value="RCC1/BLIP-II"/>
    <property type="match status" value="1"/>
</dbReference>
<feature type="repeat" description="RCC1" evidence="4">
    <location>
        <begin position="425"/>
        <end position="477"/>
    </location>
</feature>
<dbReference type="PANTHER" id="PTHR22870:SF360">
    <property type="entry name" value="ULTRAVIOLET-B RECEPTOR UVR8"/>
    <property type="match status" value="1"/>
</dbReference>
<evidence type="ECO:0000259" key="5">
    <source>
        <dbReference type="Pfam" id="PF25390"/>
    </source>
</evidence>
<feature type="repeat" description="RCC1" evidence="4">
    <location>
        <begin position="539"/>
        <end position="589"/>
    </location>
</feature>
<keyword evidence="3" id="KW-0456">Lyase</keyword>
<keyword evidence="7" id="KW-1185">Reference proteome</keyword>
<dbReference type="PROSITE" id="PS50012">
    <property type="entry name" value="RCC1_3"/>
    <property type="match status" value="5"/>
</dbReference>
<comment type="caution">
    <text evidence="6">The sequence shown here is derived from an EMBL/GenBank/DDBJ whole genome shotgun (WGS) entry which is preliminary data.</text>
</comment>
<dbReference type="CDD" id="cd06661">
    <property type="entry name" value="GGCT_like"/>
    <property type="match status" value="1"/>
</dbReference>
<name>A0AAD2FKF1_9STRA</name>
<accession>A0AAD2FKF1</accession>
<dbReference type="GO" id="GO:0006751">
    <property type="term" value="P:glutathione catabolic process"/>
    <property type="evidence" value="ECO:0007669"/>
    <property type="project" value="InterPro"/>
</dbReference>
<feature type="domain" description="RCC1-like" evidence="5">
    <location>
        <begin position="251"/>
        <end position="644"/>
    </location>
</feature>
<dbReference type="InterPro" id="IPR058923">
    <property type="entry name" value="RCC1-like_dom"/>
</dbReference>
<feature type="repeat" description="RCC1" evidence="4">
    <location>
        <begin position="373"/>
        <end position="424"/>
    </location>
</feature>
<evidence type="ECO:0000313" key="7">
    <source>
        <dbReference type="Proteomes" id="UP001295423"/>
    </source>
</evidence>
<evidence type="ECO:0000256" key="3">
    <source>
        <dbReference type="ARBA" id="ARBA00023239"/>
    </source>
</evidence>
<gene>
    <name evidence="6" type="ORF">CYCCA115_LOCUS10384</name>
</gene>
<organism evidence="6 7">
    <name type="scientific">Cylindrotheca closterium</name>
    <dbReference type="NCBI Taxonomy" id="2856"/>
    <lineage>
        <taxon>Eukaryota</taxon>
        <taxon>Sar</taxon>
        <taxon>Stramenopiles</taxon>
        <taxon>Ochrophyta</taxon>
        <taxon>Bacillariophyta</taxon>
        <taxon>Bacillariophyceae</taxon>
        <taxon>Bacillariophycidae</taxon>
        <taxon>Bacillariales</taxon>
        <taxon>Bacillariaceae</taxon>
        <taxon>Cylindrotheca</taxon>
    </lineage>
</organism>
<evidence type="ECO:0000256" key="2">
    <source>
        <dbReference type="ARBA" id="ARBA00022737"/>
    </source>
</evidence>
<dbReference type="PANTHER" id="PTHR22870">
    <property type="entry name" value="REGULATOR OF CHROMOSOME CONDENSATION"/>
    <property type="match status" value="1"/>
</dbReference>